<feature type="domain" description="EF-hand" evidence="4">
    <location>
        <begin position="443"/>
        <end position="478"/>
    </location>
</feature>
<dbReference type="SUPFAM" id="SSF47923">
    <property type="entry name" value="Ypt/Rab-GAP domain of gyp1p"/>
    <property type="match status" value="1"/>
</dbReference>
<dbReference type="SMART" id="SM00164">
    <property type="entry name" value="TBC"/>
    <property type="match status" value="1"/>
</dbReference>
<dbReference type="Pfam" id="PF00566">
    <property type="entry name" value="RabGAP-TBC"/>
    <property type="match status" value="1"/>
</dbReference>
<keyword evidence="6" id="KW-1185">Reference proteome</keyword>
<dbReference type="PROSITE" id="PS50222">
    <property type="entry name" value="EF_HAND_2"/>
    <property type="match status" value="2"/>
</dbReference>
<dbReference type="GO" id="GO:0031267">
    <property type="term" value="F:small GTPase binding"/>
    <property type="evidence" value="ECO:0007669"/>
    <property type="project" value="TreeGrafter"/>
</dbReference>
<evidence type="ECO:0000259" key="3">
    <source>
        <dbReference type="PROSITE" id="PS50086"/>
    </source>
</evidence>
<evidence type="ECO:0000256" key="2">
    <source>
        <dbReference type="SAM" id="Coils"/>
    </source>
</evidence>
<dbReference type="InterPro" id="IPR050302">
    <property type="entry name" value="Rab_GAP_TBC_domain"/>
</dbReference>
<evidence type="ECO:0000313" key="5">
    <source>
        <dbReference type="EMBL" id="CAG9333856.1"/>
    </source>
</evidence>
<comment type="caution">
    <text evidence="5">The sequence shown here is derived from an EMBL/GenBank/DDBJ whole genome shotgun (WGS) entry which is preliminary data.</text>
</comment>
<dbReference type="GO" id="GO:0005096">
    <property type="term" value="F:GTPase activator activity"/>
    <property type="evidence" value="ECO:0007669"/>
    <property type="project" value="TreeGrafter"/>
</dbReference>
<dbReference type="Gene3D" id="1.10.8.270">
    <property type="entry name" value="putative rabgap domain of human tbc1 domain family member 14 like domains"/>
    <property type="match status" value="1"/>
</dbReference>
<keyword evidence="2" id="KW-0175">Coiled coil</keyword>
<dbReference type="SMART" id="SM00054">
    <property type="entry name" value="EFh"/>
    <property type="match status" value="3"/>
</dbReference>
<dbReference type="InterPro" id="IPR000195">
    <property type="entry name" value="Rab-GAP-TBC_dom"/>
</dbReference>
<evidence type="ECO:0000259" key="4">
    <source>
        <dbReference type="PROSITE" id="PS50222"/>
    </source>
</evidence>
<name>A0AAU9KE24_9CILI</name>
<accession>A0AAU9KE24</accession>
<dbReference type="CDD" id="cd00051">
    <property type="entry name" value="EFh"/>
    <property type="match status" value="1"/>
</dbReference>
<proteinExistence type="predicted"/>
<dbReference type="CDD" id="cd19757">
    <property type="entry name" value="Bbox1"/>
    <property type="match status" value="1"/>
</dbReference>
<sequence>MEQVSEYEELPCSICNENEASALCKRCRNNYCSNCVNQTIELFSCQEGRGQHEVCQKCYVRISTIGKIISRDSIMWCHNTSRGESWMRSSGAWDYMNSHEGNIDTYASVEISPDDEEGIRKDIMTGRTDPETFIFDLHETLLRVIGENYKNDLSRVLRAYCGRNGNIGYCQGLNYVCTWLLLFLDHNNAFWMLCYLIEKWLLPDFYIGSKHGNSLNGFYIESTVIAGLLDHLIPSMKNNNLTSSEFSDFFSLQLLVQLFVNTVDLDSTIFLWDKLALEGSLALIKGVTCLVGISVDLIDKGEHPIKILKNFSDSVVSERLPDFYREFSVEITETRVNRLRGEARDYRAQQWKTCERLIVKRLEKCSNFSEAEIKQLQEEFNRVMQEKKKNKPKEQPAPAGLVKRKTVYLPQNISKQVEENKEEGEVGFSKPEFLEIIQKLSPGLASSAEVMFDQFDEDKSGYLDFRELTICLSILSKGNFEDKLRVCFGAYDADHSGYLQRPEVQSLLENLLRPYANELAKTDSQELKTMIDEVWSRMMRLVDKCNGVVSFNDFVYGIKADALLRSVFCENVGSDDQKEIGDLKRILSKNDTKKKRHEEQIEGNMRCKCIII</sequence>
<dbReference type="InterPro" id="IPR035969">
    <property type="entry name" value="Rab-GAP_TBC_sf"/>
</dbReference>
<dbReference type="PROSITE" id="PS50086">
    <property type="entry name" value="TBC_RABGAP"/>
    <property type="match status" value="1"/>
</dbReference>
<organism evidence="5 6">
    <name type="scientific">Blepharisma stoltei</name>
    <dbReference type="NCBI Taxonomy" id="1481888"/>
    <lineage>
        <taxon>Eukaryota</taxon>
        <taxon>Sar</taxon>
        <taxon>Alveolata</taxon>
        <taxon>Ciliophora</taxon>
        <taxon>Postciliodesmatophora</taxon>
        <taxon>Heterotrichea</taxon>
        <taxon>Heterotrichida</taxon>
        <taxon>Blepharismidae</taxon>
        <taxon>Blepharisma</taxon>
    </lineage>
</organism>
<evidence type="ECO:0000313" key="6">
    <source>
        <dbReference type="Proteomes" id="UP001162131"/>
    </source>
</evidence>
<dbReference type="PROSITE" id="PS00018">
    <property type="entry name" value="EF_HAND_1"/>
    <property type="match status" value="2"/>
</dbReference>
<dbReference type="InterPro" id="IPR011992">
    <property type="entry name" value="EF-hand-dom_pair"/>
</dbReference>
<evidence type="ECO:0000256" key="1">
    <source>
        <dbReference type="ARBA" id="ARBA00022837"/>
    </source>
</evidence>
<dbReference type="PANTHER" id="PTHR47219">
    <property type="entry name" value="RAB GTPASE-ACTIVATING PROTEIN 1-LIKE"/>
    <property type="match status" value="1"/>
</dbReference>
<dbReference type="PRINTS" id="PR00450">
    <property type="entry name" value="RECOVERIN"/>
</dbReference>
<reference evidence="5" key="1">
    <citation type="submission" date="2021-09" db="EMBL/GenBank/DDBJ databases">
        <authorList>
            <consortium name="AG Swart"/>
            <person name="Singh M."/>
            <person name="Singh A."/>
            <person name="Seah K."/>
            <person name="Emmerich C."/>
        </authorList>
    </citation>
    <scope>NUCLEOTIDE SEQUENCE</scope>
    <source>
        <strain evidence="5">ATCC30299</strain>
    </source>
</reference>
<dbReference type="EMBL" id="CAJZBQ010000057">
    <property type="protein sequence ID" value="CAG9333856.1"/>
    <property type="molecule type" value="Genomic_DNA"/>
</dbReference>
<protein>
    <submittedName>
        <fullName evidence="5">Uncharacterized protein</fullName>
    </submittedName>
</protein>
<dbReference type="InterPro" id="IPR002048">
    <property type="entry name" value="EF_hand_dom"/>
</dbReference>
<dbReference type="Pfam" id="PF13202">
    <property type="entry name" value="EF-hand_5"/>
    <property type="match status" value="1"/>
</dbReference>
<gene>
    <name evidence="5" type="ORF">BSTOLATCC_MIC59665</name>
</gene>
<dbReference type="SUPFAM" id="SSF47473">
    <property type="entry name" value="EF-hand"/>
    <property type="match status" value="1"/>
</dbReference>
<dbReference type="InterPro" id="IPR018247">
    <property type="entry name" value="EF_Hand_1_Ca_BS"/>
</dbReference>
<feature type="coiled-coil region" evidence="2">
    <location>
        <begin position="329"/>
        <end position="386"/>
    </location>
</feature>
<dbReference type="PANTHER" id="PTHR47219:SF20">
    <property type="entry name" value="TBC1 DOMAIN FAMILY MEMBER 2B"/>
    <property type="match status" value="1"/>
</dbReference>
<feature type="domain" description="Rab-GAP TBC" evidence="3">
    <location>
        <begin position="76"/>
        <end position="279"/>
    </location>
</feature>
<dbReference type="AlphaFoldDB" id="A0AAU9KE24"/>
<dbReference type="Gene3D" id="1.10.238.10">
    <property type="entry name" value="EF-hand"/>
    <property type="match status" value="1"/>
</dbReference>
<dbReference type="GO" id="GO:0005509">
    <property type="term" value="F:calcium ion binding"/>
    <property type="evidence" value="ECO:0007669"/>
    <property type="project" value="InterPro"/>
</dbReference>
<dbReference type="Proteomes" id="UP001162131">
    <property type="component" value="Unassembled WGS sequence"/>
</dbReference>
<keyword evidence="1" id="KW-0106">Calcium</keyword>
<feature type="domain" description="EF-hand" evidence="4">
    <location>
        <begin position="479"/>
        <end position="514"/>
    </location>
</feature>